<evidence type="ECO:0000313" key="3">
    <source>
        <dbReference type="Proteomes" id="UP000765509"/>
    </source>
</evidence>
<dbReference type="AlphaFoldDB" id="A0A9Q3BAH2"/>
<gene>
    <name evidence="2" type="ORF">O181_001418</name>
</gene>
<comment type="caution">
    <text evidence="2">The sequence shown here is derived from an EMBL/GenBank/DDBJ whole genome shotgun (WGS) entry which is preliminary data.</text>
</comment>
<keyword evidence="1" id="KW-0472">Membrane</keyword>
<protein>
    <submittedName>
        <fullName evidence="2">Uncharacterized protein</fullName>
    </submittedName>
</protein>
<accession>A0A9Q3BAH2</accession>
<keyword evidence="1" id="KW-1133">Transmembrane helix</keyword>
<organism evidence="2 3">
    <name type="scientific">Austropuccinia psidii MF-1</name>
    <dbReference type="NCBI Taxonomy" id="1389203"/>
    <lineage>
        <taxon>Eukaryota</taxon>
        <taxon>Fungi</taxon>
        <taxon>Dikarya</taxon>
        <taxon>Basidiomycota</taxon>
        <taxon>Pucciniomycotina</taxon>
        <taxon>Pucciniomycetes</taxon>
        <taxon>Pucciniales</taxon>
        <taxon>Sphaerophragmiaceae</taxon>
        <taxon>Austropuccinia</taxon>
    </lineage>
</organism>
<proteinExistence type="predicted"/>
<dbReference type="EMBL" id="AVOT02000206">
    <property type="protein sequence ID" value="MBW0461703.1"/>
    <property type="molecule type" value="Genomic_DNA"/>
</dbReference>
<evidence type="ECO:0000256" key="1">
    <source>
        <dbReference type="SAM" id="Phobius"/>
    </source>
</evidence>
<dbReference type="Proteomes" id="UP000765509">
    <property type="component" value="Unassembled WGS sequence"/>
</dbReference>
<feature type="transmembrane region" description="Helical" evidence="1">
    <location>
        <begin position="56"/>
        <end position="78"/>
    </location>
</feature>
<evidence type="ECO:0000313" key="2">
    <source>
        <dbReference type="EMBL" id="MBW0461703.1"/>
    </source>
</evidence>
<name>A0A9Q3BAH2_9BASI</name>
<keyword evidence="1" id="KW-0812">Transmembrane</keyword>
<sequence>MTTFKSATTALKTSIAATTSLKTPIAAMTAPNLFCHLTPPHLQVPSTIYNLSTSPMSFLIIVSFLNHYYFLCTFLNLLNIQKPQQTMNPSTIASEAPSVDNQTMFQYILSID</sequence>
<keyword evidence="3" id="KW-1185">Reference proteome</keyword>
<reference evidence="2" key="1">
    <citation type="submission" date="2021-03" db="EMBL/GenBank/DDBJ databases">
        <title>Draft genome sequence of rust myrtle Austropuccinia psidii MF-1, a brazilian biotype.</title>
        <authorList>
            <person name="Quecine M.C."/>
            <person name="Pachon D.M.R."/>
            <person name="Bonatelli M.L."/>
            <person name="Correr F.H."/>
            <person name="Franceschini L.M."/>
            <person name="Leite T.F."/>
            <person name="Margarido G.R.A."/>
            <person name="Almeida C.A."/>
            <person name="Ferrarezi J.A."/>
            <person name="Labate C.A."/>
        </authorList>
    </citation>
    <scope>NUCLEOTIDE SEQUENCE</scope>
    <source>
        <strain evidence="2">MF-1</strain>
    </source>
</reference>